<accession>E1RJ35</accession>
<dbReference type="RefSeq" id="WP_013329882.1">
    <property type="nucleotide sequence ID" value="NC_014507.1"/>
</dbReference>
<feature type="transmembrane region" description="Helical" evidence="1">
    <location>
        <begin position="12"/>
        <end position="30"/>
    </location>
</feature>
<dbReference type="OrthoDB" id="373365at2157"/>
<keyword evidence="1" id="KW-1133">Transmembrane helix</keyword>
<dbReference type="HOGENOM" id="CLU_2839412_0_0_2"/>
<sequence>MFFEERIELIKLFISVLVALAAGNMINSILGDTLSFILVFAAVIVITYYILGFIESFFAGKRKHE</sequence>
<dbReference type="AlphaFoldDB" id="E1RJ35"/>
<feature type="transmembrane region" description="Helical" evidence="1">
    <location>
        <begin position="36"/>
        <end position="59"/>
    </location>
</feature>
<reference evidence="2 3" key="1">
    <citation type="journal article" date="2010" name="Stand. Genomic Sci.">
        <title>Complete genome sequence of Methanoplanus petrolearius type strain (SEBR 4847).</title>
        <authorList>
            <person name="Brambilla E."/>
            <person name="Djao O.D."/>
            <person name="Daligault H."/>
            <person name="Lapidus A."/>
            <person name="Lucas S."/>
            <person name="Hammon N."/>
            <person name="Nolan M."/>
            <person name="Tice H."/>
            <person name="Cheng J.F."/>
            <person name="Han C."/>
            <person name="Tapia R."/>
            <person name="Goodwin L."/>
            <person name="Pitluck S."/>
            <person name="Liolios K."/>
            <person name="Ivanova N."/>
            <person name="Mavromatis K."/>
            <person name="Mikhailova N."/>
            <person name="Pati A."/>
            <person name="Chen A."/>
            <person name="Palaniappan K."/>
            <person name="Land M."/>
            <person name="Hauser L."/>
            <person name="Chang Y.J."/>
            <person name="Jeffries C.D."/>
            <person name="Rohde M."/>
            <person name="Spring S."/>
            <person name="Sikorski J."/>
            <person name="Goker M."/>
            <person name="Woyke T."/>
            <person name="Bristow J."/>
            <person name="Eisen J.A."/>
            <person name="Markowitz V."/>
            <person name="Hugenholtz P."/>
            <person name="Kyrpides N.C."/>
            <person name="Klenk H.P."/>
        </authorList>
    </citation>
    <scope>NUCLEOTIDE SEQUENCE [LARGE SCALE GENOMIC DNA]</scope>
    <source>
        <strain evidence="3">DSM 11571 / OCM 486 / SEBR 4847</strain>
    </source>
</reference>
<dbReference type="GeneID" id="9744431"/>
<evidence type="ECO:0000313" key="3">
    <source>
        <dbReference type="Proteomes" id="UP000006565"/>
    </source>
</evidence>
<gene>
    <name evidence="2" type="ordered locus">Mpet_1954</name>
</gene>
<protein>
    <submittedName>
        <fullName evidence="2">Uncharacterized protein</fullName>
    </submittedName>
</protein>
<dbReference type="STRING" id="679926.Mpet_1954"/>
<organism evidence="2 3">
    <name type="scientific">Methanolacinia petrolearia (strain DSM 11571 / OCM 486 / SEBR 4847)</name>
    <name type="common">Methanoplanus petrolearius</name>
    <dbReference type="NCBI Taxonomy" id="679926"/>
    <lineage>
        <taxon>Archaea</taxon>
        <taxon>Methanobacteriati</taxon>
        <taxon>Methanobacteriota</taxon>
        <taxon>Stenosarchaea group</taxon>
        <taxon>Methanomicrobia</taxon>
        <taxon>Methanomicrobiales</taxon>
        <taxon>Methanomicrobiaceae</taxon>
        <taxon>Methanolacinia</taxon>
    </lineage>
</organism>
<keyword evidence="3" id="KW-1185">Reference proteome</keyword>
<dbReference type="Proteomes" id="UP000006565">
    <property type="component" value="Chromosome"/>
</dbReference>
<dbReference type="KEGG" id="mpi:Mpet_1954"/>
<evidence type="ECO:0000313" key="2">
    <source>
        <dbReference type="EMBL" id="ADN36705.1"/>
    </source>
</evidence>
<name>E1RJ35_METP4</name>
<dbReference type="EMBL" id="CP002117">
    <property type="protein sequence ID" value="ADN36705.1"/>
    <property type="molecule type" value="Genomic_DNA"/>
</dbReference>
<evidence type="ECO:0000256" key="1">
    <source>
        <dbReference type="SAM" id="Phobius"/>
    </source>
</evidence>
<keyword evidence="1" id="KW-0472">Membrane</keyword>
<proteinExistence type="predicted"/>
<keyword evidence="1" id="KW-0812">Transmembrane</keyword>